<protein>
    <submittedName>
        <fullName evidence="4">Ovule protein</fullName>
    </submittedName>
</protein>
<evidence type="ECO:0000313" key="3">
    <source>
        <dbReference type="Proteomes" id="UP000278627"/>
    </source>
</evidence>
<dbReference type="EMBL" id="UZAD01013288">
    <property type="protein sequence ID" value="VDN93567.1"/>
    <property type="molecule type" value="Genomic_DNA"/>
</dbReference>
<dbReference type="WBParaSite" id="BPAG_0001241901-mRNA-1">
    <property type="protein sequence ID" value="BPAG_0001241901-mRNA-1"/>
    <property type="gene ID" value="BPAG_0001241901"/>
</dbReference>
<reference evidence="4" key="1">
    <citation type="submission" date="2017-02" db="UniProtKB">
        <authorList>
            <consortium name="WormBaseParasite"/>
        </authorList>
    </citation>
    <scope>IDENTIFICATION</scope>
</reference>
<feature type="transmembrane region" description="Helical" evidence="1">
    <location>
        <begin position="53"/>
        <end position="74"/>
    </location>
</feature>
<proteinExistence type="predicted"/>
<reference evidence="2 3" key="2">
    <citation type="submission" date="2018-11" db="EMBL/GenBank/DDBJ databases">
        <authorList>
            <consortium name="Pathogen Informatics"/>
        </authorList>
    </citation>
    <scope>NUCLEOTIDE SEQUENCE [LARGE SCALE GENOMIC DNA]</scope>
</reference>
<evidence type="ECO:0000313" key="2">
    <source>
        <dbReference type="EMBL" id="VDN93567.1"/>
    </source>
</evidence>
<keyword evidence="3" id="KW-1185">Reference proteome</keyword>
<gene>
    <name evidence="2" type="ORF">BPAG_LOCUS12381</name>
</gene>
<evidence type="ECO:0000256" key="1">
    <source>
        <dbReference type="SAM" id="Phobius"/>
    </source>
</evidence>
<dbReference type="AlphaFoldDB" id="A0A0N4TUF5"/>
<dbReference type="Proteomes" id="UP000278627">
    <property type="component" value="Unassembled WGS sequence"/>
</dbReference>
<keyword evidence="1" id="KW-0812">Transmembrane</keyword>
<name>A0A0N4TUF5_BRUPA</name>
<organism evidence="4">
    <name type="scientific">Brugia pahangi</name>
    <name type="common">Filarial nematode worm</name>
    <dbReference type="NCBI Taxonomy" id="6280"/>
    <lineage>
        <taxon>Eukaryota</taxon>
        <taxon>Metazoa</taxon>
        <taxon>Ecdysozoa</taxon>
        <taxon>Nematoda</taxon>
        <taxon>Chromadorea</taxon>
        <taxon>Rhabditida</taxon>
        <taxon>Spirurina</taxon>
        <taxon>Spiruromorpha</taxon>
        <taxon>Filarioidea</taxon>
        <taxon>Onchocercidae</taxon>
        <taxon>Brugia</taxon>
    </lineage>
</organism>
<keyword evidence="1" id="KW-0472">Membrane</keyword>
<sequence>MSPMQLINAIFSDLLADKIELALKICSHSFPLSCSQLLSTLAVFSNGSFEDLILSNHMILFVLCIPAFTFVGMLKPTEVGTLAGSTSIKDNVDNDDDGVDGNRNKQHTTQIHIIMLSACET</sequence>
<evidence type="ECO:0000313" key="4">
    <source>
        <dbReference type="WBParaSite" id="BPAG_0001241901-mRNA-1"/>
    </source>
</evidence>
<keyword evidence="1" id="KW-1133">Transmembrane helix</keyword>
<accession>A0A0N4TUF5</accession>